<proteinExistence type="predicted"/>
<dbReference type="Proteomes" id="UP001595858">
    <property type="component" value="Unassembled WGS sequence"/>
</dbReference>
<evidence type="ECO:0000313" key="2">
    <source>
        <dbReference type="Proteomes" id="UP001595858"/>
    </source>
</evidence>
<comment type="caution">
    <text evidence="1">The sequence shown here is derived from an EMBL/GenBank/DDBJ whole genome shotgun (WGS) entry which is preliminary data.</text>
</comment>
<reference evidence="2" key="1">
    <citation type="journal article" date="2019" name="Int. J. Syst. Evol. Microbiol.">
        <title>The Global Catalogue of Microorganisms (GCM) 10K type strain sequencing project: providing services to taxonomists for standard genome sequencing and annotation.</title>
        <authorList>
            <consortium name="The Broad Institute Genomics Platform"/>
            <consortium name="The Broad Institute Genome Sequencing Center for Infectious Disease"/>
            <person name="Wu L."/>
            <person name="Ma J."/>
        </authorList>
    </citation>
    <scope>NUCLEOTIDE SEQUENCE [LARGE SCALE GENOMIC DNA]</scope>
    <source>
        <strain evidence="2">CGMCC 4.7304</strain>
    </source>
</reference>
<dbReference type="RefSeq" id="WP_344147718.1">
    <property type="nucleotide sequence ID" value="NZ_BAAAQI010000022.1"/>
</dbReference>
<organism evidence="1 2">
    <name type="scientific">Streptomonospora arabica</name>
    <dbReference type="NCBI Taxonomy" id="412417"/>
    <lineage>
        <taxon>Bacteria</taxon>
        <taxon>Bacillati</taxon>
        <taxon>Actinomycetota</taxon>
        <taxon>Actinomycetes</taxon>
        <taxon>Streptosporangiales</taxon>
        <taxon>Nocardiopsidaceae</taxon>
        <taxon>Streptomonospora</taxon>
    </lineage>
</organism>
<keyword evidence="2" id="KW-1185">Reference proteome</keyword>
<name>A0ABV9SM33_9ACTN</name>
<sequence>MSKQAVKVAFDLYVATAVPVSPASFHRRASSLMDALMDLDACNDDIADPTVSSDAGESVMNVEVLVFTDDPIAALEKASAILRTALHAAGAATSAWPITRMTHHTGTVTRLAEA</sequence>
<evidence type="ECO:0000313" key="1">
    <source>
        <dbReference type="EMBL" id="MFC4865942.1"/>
    </source>
</evidence>
<dbReference type="EMBL" id="JBHSIY010000006">
    <property type="protein sequence ID" value="MFC4865942.1"/>
    <property type="molecule type" value="Genomic_DNA"/>
</dbReference>
<gene>
    <name evidence="1" type="ORF">ACFPCZ_04805</name>
</gene>
<accession>A0ABV9SM33</accession>
<protein>
    <submittedName>
        <fullName evidence="1">Uncharacterized protein</fullName>
    </submittedName>
</protein>